<dbReference type="PANTHER" id="PTHR13369:SF0">
    <property type="entry name" value="GLUTATHIONE S-TRANSFERASE C-TERMINAL DOMAIN-CONTAINING PROTEIN"/>
    <property type="match status" value="1"/>
</dbReference>
<accession>A0A2U1CWE5</accession>
<gene>
    <name evidence="3" type="ORF">C8D92_10539</name>
</gene>
<dbReference type="AlphaFoldDB" id="A0A2U1CWE5"/>
<dbReference type="Gene3D" id="3.40.50.150">
    <property type="entry name" value="Vaccinia Virus protein VP39"/>
    <property type="match status" value="1"/>
</dbReference>
<feature type="domain" description="Methyltransferase" evidence="2">
    <location>
        <begin position="123"/>
        <end position="226"/>
    </location>
</feature>
<keyword evidence="3" id="KW-0489">Methyltransferase</keyword>
<evidence type="ECO:0000313" key="4">
    <source>
        <dbReference type="Proteomes" id="UP000245887"/>
    </source>
</evidence>
<organism evidence="3 4">
    <name type="scientific">Tamilnaduibacter salinus</name>
    <dbReference type="NCBI Taxonomy" id="1484056"/>
    <lineage>
        <taxon>Bacteria</taxon>
        <taxon>Pseudomonadati</taxon>
        <taxon>Pseudomonadota</taxon>
        <taxon>Gammaproteobacteria</taxon>
        <taxon>Pseudomonadales</taxon>
        <taxon>Marinobacteraceae</taxon>
        <taxon>Tamilnaduibacter</taxon>
    </lineage>
</organism>
<comment type="caution">
    <text evidence="3">The sequence shown here is derived from an EMBL/GenBank/DDBJ whole genome shotgun (WGS) entry which is preliminary data.</text>
</comment>
<dbReference type="PANTHER" id="PTHR13369">
    <property type="match status" value="1"/>
</dbReference>
<dbReference type="GO" id="GO:0032259">
    <property type="term" value="P:methylation"/>
    <property type="evidence" value="ECO:0007669"/>
    <property type="project" value="UniProtKB-KW"/>
</dbReference>
<evidence type="ECO:0000256" key="1">
    <source>
        <dbReference type="SAM" id="MobiDB-lite"/>
    </source>
</evidence>
<dbReference type="Proteomes" id="UP000245887">
    <property type="component" value="Unassembled WGS sequence"/>
</dbReference>
<dbReference type="GO" id="GO:0008168">
    <property type="term" value="F:methyltransferase activity"/>
    <property type="evidence" value="ECO:0007669"/>
    <property type="project" value="UniProtKB-KW"/>
</dbReference>
<reference evidence="3 4" key="1">
    <citation type="submission" date="2018-04" db="EMBL/GenBank/DDBJ databases">
        <title>Genomic Encyclopedia of Type Strains, Phase IV (KMG-IV): sequencing the most valuable type-strain genomes for metagenomic binning, comparative biology and taxonomic classification.</title>
        <authorList>
            <person name="Goeker M."/>
        </authorList>
    </citation>
    <scope>NUCLEOTIDE SEQUENCE [LARGE SCALE GENOMIC DNA]</scope>
    <source>
        <strain evidence="3 4">DSM 28688</strain>
    </source>
</reference>
<dbReference type="EMBL" id="QEKQ01000005">
    <property type="protein sequence ID" value="PVY76286.1"/>
    <property type="molecule type" value="Genomic_DNA"/>
</dbReference>
<sequence length="413" mass="46846">MINDTWQHWQALDRWLGGLADFWAVSPFITPTPAWSRHEPSLDAWLLALSDEECVHFEQSPDALADALPAGQDWARQRRELVALPSLAMDNRALPEKHAPGMPGRKREQAGWFAGAVQPMAGSVMDWCCGTGHLARTLAAASPVSVTGLEWQRRLVQRGNAMAQERGEPVSLWAQDVLDTTFPWPPVEQAVALHACGDLHRTLLSGAVEQTLDRLCLSPCCYHLTQADSPSWLSRRARDHGQSPRPDRHQRRLAVQEAVTASAGERRRNDRARLWRLGFDSLQRHVRGRDEYLPLPSMPRSVQKGDFAGFCAWAAGRKGLSLADDVDYAVWLASGERRHHATRRRELLWHLFRRPIELWLVLDYALFLEEQGYRVRLGTFCDRTLTPRNLLLDAVRDRRTPHAPRSHHENTPG</sequence>
<proteinExistence type="predicted"/>
<feature type="region of interest" description="Disordered" evidence="1">
    <location>
        <begin position="233"/>
        <end position="252"/>
    </location>
</feature>
<dbReference type="OrthoDB" id="5298194at2"/>
<dbReference type="InterPro" id="IPR025714">
    <property type="entry name" value="Methyltranfer_dom"/>
</dbReference>
<dbReference type="SUPFAM" id="SSF53335">
    <property type="entry name" value="S-adenosyl-L-methionine-dependent methyltransferases"/>
    <property type="match status" value="1"/>
</dbReference>
<keyword evidence="3" id="KW-0808">Transferase</keyword>
<evidence type="ECO:0000313" key="3">
    <source>
        <dbReference type="EMBL" id="PVY76286.1"/>
    </source>
</evidence>
<dbReference type="RefSeq" id="WP_116919084.1">
    <property type="nucleotide sequence ID" value="NZ_QEKQ01000005.1"/>
</dbReference>
<name>A0A2U1CWE5_9GAMM</name>
<evidence type="ECO:0000259" key="2">
    <source>
        <dbReference type="Pfam" id="PF13679"/>
    </source>
</evidence>
<protein>
    <submittedName>
        <fullName evidence="3">Methyltransferase family protein</fullName>
    </submittedName>
</protein>
<dbReference type="Pfam" id="PF13679">
    <property type="entry name" value="Methyltransf_32"/>
    <property type="match status" value="1"/>
</dbReference>
<dbReference type="InterPro" id="IPR029063">
    <property type="entry name" value="SAM-dependent_MTases_sf"/>
</dbReference>